<comment type="caution">
    <text evidence="2">The sequence shown here is derived from an EMBL/GenBank/DDBJ whole genome shotgun (WGS) entry which is preliminary data.</text>
</comment>
<dbReference type="SUPFAM" id="SSF55486">
    <property type="entry name" value="Metalloproteases ('zincins'), catalytic domain"/>
    <property type="match status" value="1"/>
</dbReference>
<organism evidence="2 3">
    <name type="scientific">Streptomyces millisiae</name>
    <dbReference type="NCBI Taxonomy" id="3075542"/>
    <lineage>
        <taxon>Bacteria</taxon>
        <taxon>Bacillati</taxon>
        <taxon>Actinomycetota</taxon>
        <taxon>Actinomycetes</taxon>
        <taxon>Kitasatosporales</taxon>
        <taxon>Streptomycetaceae</taxon>
        <taxon>Streptomyces</taxon>
    </lineage>
</organism>
<protein>
    <submittedName>
        <fullName evidence="2">M6 family metalloprotease domain-containing protein</fullName>
    </submittedName>
</protein>
<dbReference type="EMBL" id="JAVREM010000019">
    <property type="protein sequence ID" value="MDT0319930.1"/>
    <property type="molecule type" value="Genomic_DNA"/>
</dbReference>
<dbReference type="PANTHER" id="PTHR41775">
    <property type="entry name" value="SECRETED PROTEIN-RELATED"/>
    <property type="match status" value="1"/>
</dbReference>
<evidence type="ECO:0000313" key="2">
    <source>
        <dbReference type="EMBL" id="MDT0319930.1"/>
    </source>
</evidence>
<sequence length="394" mass="42068">MQERRTAAPAILAITALLVTGLAAAPATSAAEPNAARCRLPAATDDLGSGFPVDEQALPAVGTLRAAMVFVDFEDHPAPRGSLLKAEANLRSGVEYLEDLSGGELDIEVTGSDGWVRMPEPSTSYPFDRGLSYEDHVRYLGDAVRAADDGFDFSNTDVVWVVATEEAENISFSPTTNHLDVTADGNHLTHAVTFGYDQWRWGGLVLAHETGHTLGLPDLYLFEAPPDDPTNWHAAVGGWDLMGLISGQAPEYFAWQRWQLGWLADRQVVCAPARGSTTATLVPVAESTTTARPSADATLVLPLSATRAVVVENRQAIGYDREILTPGALVYTVDTSVRTGRGPIRVVDATPGSPDGLDDAAFRPGTSWTEPSTGAVLSFERARGDDLRVTVDPS</sequence>
<reference evidence="3" key="1">
    <citation type="submission" date="2023-07" db="EMBL/GenBank/DDBJ databases">
        <title>30 novel species of actinomycetes from the DSMZ collection.</title>
        <authorList>
            <person name="Nouioui I."/>
        </authorList>
    </citation>
    <scope>NUCLEOTIDE SEQUENCE [LARGE SCALE GENOMIC DNA]</scope>
    <source>
        <strain evidence="3">DSM 44918</strain>
    </source>
</reference>
<dbReference type="NCBIfam" id="TIGR03296">
    <property type="entry name" value="M6dom_TIGR03296"/>
    <property type="match status" value="1"/>
</dbReference>
<evidence type="ECO:0000256" key="1">
    <source>
        <dbReference type="SAM" id="SignalP"/>
    </source>
</evidence>
<dbReference type="RefSeq" id="WP_311599515.1">
    <property type="nucleotide sequence ID" value="NZ_JAVREM010000019.1"/>
</dbReference>
<accession>A0ABU2LQS2</accession>
<dbReference type="GO" id="GO:0008237">
    <property type="term" value="F:metallopeptidase activity"/>
    <property type="evidence" value="ECO:0007669"/>
    <property type="project" value="UniProtKB-KW"/>
</dbReference>
<keyword evidence="3" id="KW-1185">Reference proteome</keyword>
<dbReference type="InterPro" id="IPR008757">
    <property type="entry name" value="Peptidase_M6-like_domain"/>
</dbReference>
<keyword evidence="2" id="KW-0482">Metalloprotease</keyword>
<feature type="signal peptide" evidence="1">
    <location>
        <begin position="1"/>
        <end position="30"/>
    </location>
</feature>
<dbReference type="PANTHER" id="PTHR41775:SF1">
    <property type="entry name" value="PEPTIDASE M6-LIKE DOMAIN-CONTAINING PROTEIN"/>
    <property type="match status" value="1"/>
</dbReference>
<evidence type="ECO:0000313" key="3">
    <source>
        <dbReference type="Proteomes" id="UP001183420"/>
    </source>
</evidence>
<name>A0ABU2LQS2_9ACTN</name>
<feature type="chain" id="PRO_5045724890" evidence="1">
    <location>
        <begin position="31"/>
        <end position="394"/>
    </location>
</feature>
<proteinExistence type="predicted"/>
<keyword evidence="2" id="KW-0378">Hydrolase</keyword>
<dbReference type="Proteomes" id="UP001183420">
    <property type="component" value="Unassembled WGS sequence"/>
</dbReference>
<keyword evidence="1" id="KW-0732">Signal</keyword>
<keyword evidence="2" id="KW-0645">Protease</keyword>
<gene>
    <name evidence="2" type="ORF">RNC47_16450</name>
</gene>